<dbReference type="EMBL" id="MFIY01000020">
    <property type="protein sequence ID" value="OGG00188.1"/>
    <property type="molecule type" value="Genomic_DNA"/>
</dbReference>
<gene>
    <name evidence="2" type="ORF">A2Y99_03615</name>
</gene>
<evidence type="ECO:0000313" key="3">
    <source>
        <dbReference type="Proteomes" id="UP000178230"/>
    </source>
</evidence>
<protein>
    <submittedName>
        <fullName evidence="2">Uncharacterized protein</fullName>
    </submittedName>
</protein>
<sequence length="118" mass="13313">MTEAKKEDPEQDFELEELLEIDFGDDLPPIPNIIRECQYQPQNVGARLVSCPEWMYNAYYGEGGACRRECPKLSSWGQAARPSNPAESLVDALERERAAGTHPLPPVRVRDVRGTRRG</sequence>
<evidence type="ECO:0000256" key="1">
    <source>
        <dbReference type="SAM" id="MobiDB-lite"/>
    </source>
</evidence>
<accession>A0A1F5YJ11</accession>
<proteinExistence type="predicted"/>
<feature type="compositionally biased region" description="Basic and acidic residues" evidence="1">
    <location>
        <begin position="108"/>
        <end position="118"/>
    </location>
</feature>
<name>A0A1F5YJ11_9BACT</name>
<dbReference type="Proteomes" id="UP000178230">
    <property type="component" value="Unassembled WGS sequence"/>
</dbReference>
<reference evidence="2 3" key="1">
    <citation type="journal article" date="2016" name="Nat. Commun.">
        <title>Thousands of microbial genomes shed light on interconnected biogeochemical processes in an aquifer system.</title>
        <authorList>
            <person name="Anantharaman K."/>
            <person name="Brown C.T."/>
            <person name="Hug L.A."/>
            <person name="Sharon I."/>
            <person name="Castelle C.J."/>
            <person name="Probst A.J."/>
            <person name="Thomas B.C."/>
            <person name="Singh A."/>
            <person name="Wilkins M.J."/>
            <person name="Karaoz U."/>
            <person name="Brodie E.L."/>
            <person name="Williams K.H."/>
            <person name="Hubbard S.S."/>
            <person name="Banfield J.F."/>
        </authorList>
    </citation>
    <scope>NUCLEOTIDE SEQUENCE [LARGE SCALE GENOMIC DNA]</scope>
</reference>
<comment type="caution">
    <text evidence="2">The sequence shown here is derived from an EMBL/GenBank/DDBJ whole genome shotgun (WGS) entry which is preliminary data.</text>
</comment>
<dbReference type="AlphaFoldDB" id="A0A1F5YJ11"/>
<organism evidence="2 3">
    <name type="scientific">Candidatus Gottesmanbacteria bacterium RBG_13_37_7</name>
    <dbReference type="NCBI Taxonomy" id="1798369"/>
    <lineage>
        <taxon>Bacteria</taxon>
        <taxon>Candidatus Gottesmaniibacteriota</taxon>
    </lineage>
</organism>
<feature type="region of interest" description="Disordered" evidence="1">
    <location>
        <begin position="95"/>
        <end position="118"/>
    </location>
</feature>
<evidence type="ECO:0000313" key="2">
    <source>
        <dbReference type="EMBL" id="OGG00188.1"/>
    </source>
</evidence>